<dbReference type="Pfam" id="PF01784">
    <property type="entry name" value="DUF34_NIF3"/>
    <property type="match status" value="1"/>
</dbReference>
<dbReference type="Gene3D" id="3.40.1390.30">
    <property type="entry name" value="NIF3 (NGG1p interacting factor 3)-like"/>
    <property type="match status" value="1"/>
</dbReference>
<feature type="binding site" evidence="2">
    <location>
        <position position="77"/>
    </location>
    <ligand>
        <name>a divalent metal cation</name>
        <dbReference type="ChEBI" id="CHEBI:60240"/>
        <label>1</label>
    </ligand>
</feature>
<dbReference type="EMBL" id="LYUB02000004">
    <property type="protein sequence ID" value="OVF09713.1"/>
    <property type="molecule type" value="Genomic_DNA"/>
</dbReference>
<feature type="binding site" evidence="2">
    <location>
        <position position="241"/>
    </location>
    <ligand>
        <name>a divalent metal cation</name>
        <dbReference type="ChEBI" id="CHEBI:60240"/>
        <label>1</label>
    </ligand>
</feature>
<reference evidence="3 4" key="1">
    <citation type="submission" date="2017-04" db="EMBL/GenBank/DDBJ databases">
        <title>Draft genome of the yeast Clavispora lusitaniae type strain CBS 6936.</title>
        <authorList>
            <person name="Durrens P."/>
            <person name="Klopp C."/>
            <person name="Biteau N."/>
            <person name="Fitton-Ouhabi V."/>
            <person name="Dementhon K."/>
            <person name="Accoceberry I."/>
            <person name="Sherman D.J."/>
            <person name="Noel T."/>
        </authorList>
    </citation>
    <scope>NUCLEOTIDE SEQUENCE [LARGE SCALE GENOMIC DNA]</scope>
    <source>
        <strain evidence="3 4">CBS 6936</strain>
    </source>
</reference>
<dbReference type="GO" id="GO:0005739">
    <property type="term" value="C:mitochondrion"/>
    <property type="evidence" value="ECO:0007669"/>
    <property type="project" value="TreeGrafter"/>
</dbReference>
<feature type="binding site" evidence="2">
    <location>
        <position position="245"/>
    </location>
    <ligand>
        <name>a divalent metal cation</name>
        <dbReference type="ChEBI" id="CHEBI:60240"/>
        <label>1</label>
    </ligand>
</feature>
<evidence type="ECO:0000256" key="1">
    <source>
        <dbReference type="ARBA" id="ARBA00006964"/>
    </source>
</evidence>
<gene>
    <name evidence="3" type="ORF">A9F13_04g02057</name>
</gene>
<dbReference type="SUPFAM" id="SSF102705">
    <property type="entry name" value="NIF3 (NGG1p interacting factor 3)-like"/>
    <property type="match status" value="1"/>
</dbReference>
<dbReference type="InterPro" id="IPR002678">
    <property type="entry name" value="DUF34/NIF3"/>
</dbReference>
<evidence type="ECO:0000256" key="2">
    <source>
        <dbReference type="PIRSR" id="PIRSR602678-1"/>
    </source>
</evidence>
<dbReference type="PANTHER" id="PTHR13799:SF13">
    <property type="entry name" value="NIF3-LIKE PROTEIN 1"/>
    <property type="match status" value="1"/>
</dbReference>
<feature type="binding site" evidence="2">
    <location>
        <position position="115"/>
    </location>
    <ligand>
        <name>a divalent metal cation</name>
        <dbReference type="ChEBI" id="CHEBI:60240"/>
        <label>1</label>
    </ligand>
</feature>
<dbReference type="InterPro" id="IPR036069">
    <property type="entry name" value="DUF34/NIF3_sf"/>
</dbReference>
<comment type="caution">
    <text evidence="3">The sequence shown here is derived from an EMBL/GenBank/DDBJ whole genome shotgun (WGS) entry which is preliminary data.</text>
</comment>
<dbReference type="PANTHER" id="PTHR13799">
    <property type="entry name" value="NGG1 INTERACTING FACTOR 3"/>
    <property type="match status" value="1"/>
</dbReference>
<keyword evidence="2" id="KW-0479">Metal-binding</keyword>
<proteinExistence type="inferred from homology"/>
<protein>
    <submittedName>
        <fullName evidence="3">NGG1-interacting factor</fullName>
    </submittedName>
</protein>
<dbReference type="FunFam" id="3.40.1390.30:FF:000001">
    <property type="entry name" value="GTP cyclohydrolase 1 type 2"/>
    <property type="match status" value="1"/>
</dbReference>
<accession>A0AA91Q1T3</accession>
<sequence length="278" mass="30224">MPSPTSKRAVSAATKAIQKLYPVKLADSSWDNTGLLLDSSSDFEETDQCKILLTIDLTQSVADEAIAKKANMIVAYHPFIFRGLKSITPADPQQKSLIRLVQNNISVYSPHTAVDSAKGGVNDFLAEGISQDRKVKSQEVIDPDANEEGCGMGRLVTLAEPVPLSQLVENVKHSLGLNHVQVGLGRNQNKNHPISTIAICAGSGGSVFRGTKADLYYTGELSHHEALYFTEMGSSVIACNHSNTERAFLKVLKEQLLGELPDAEISISENDKDPYETW</sequence>
<name>A0AA91Q1T3_CLALS</name>
<evidence type="ECO:0000313" key="4">
    <source>
        <dbReference type="Proteomes" id="UP000195602"/>
    </source>
</evidence>
<dbReference type="Proteomes" id="UP000195602">
    <property type="component" value="Unassembled WGS sequence"/>
</dbReference>
<evidence type="ECO:0000313" key="3">
    <source>
        <dbReference type="EMBL" id="OVF09713.1"/>
    </source>
</evidence>
<dbReference type="AlphaFoldDB" id="A0AA91Q1T3"/>
<dbReference type="KEGG" id="clus:A9F13_04g02057"/>
<dbReference type="NCBIfam" id="TIGR00486">
    <property type="entry name" value="YbgI_SA1388"/>
    <property type="match status" value="1"/>
</dbReference>
<comment type="similarity">
    <text evidence="1">Belongs to the GTP cyclohydrolase I type 2/NIF3 family.</text>
</comment>
<organism evidence="3 4">
    <name type="scientific">Clavispora lusitaniae</name>
    <name type="common">Candida lusitaniae</name>
    <dbReference type="NCBI Taxonomy" id="36911"/>
    <lineage>
        <taxon>Eukaryota</taxon>
        <taxon>Fungi</taxon>
        <taxon>Dikarya</taxon>
        <taxon>Ascomycota</taxon>
        <taxon>Saccharomycotina</taxon>
        <taxon>Pichiomycetes</taxon>
        <taxon>Metschnikowiaceae</taxon>
        <taxon>Clavispora</taxon>
    </lineage>
</organism>
<dbReference type="GO" id="GO:0046872">
    <property type="term" value="F:metal ion binding"/>
    <property type="evidence" value="ECO:0007669"/>
    <property type="project" value="UniProtKB-KW"/>
</dbReference>